<accession>A0ABT8YCQ6</accession>
<reference evidence="2" key="1">
    <citation type="submission" date="2023-07" db="EMBL/GenBank/DDBJ databases">
        <authorList>
            <person name="Kim M."/>
        </authorList>
    </citation>
    <scope>NUCLEOTIDE SEQUENCE</scope>
    <source>
        <strain evidence="2">BIUV-7</strain>
    </source>
</reference>
<organism evidence="2 3">
    <name type="scientific">Sphingomonas natans</name>
    <dbReference type="NCBI Taxonomy" id="3063330"/>
    <lineage>
        <taxon>Bacteria</taxon>
        <taxon>Pseudomonadati</taxon>
        <taxon>Pseudomonadota</taxon>
        <taxon>Alphaproteobacteria</taxon>
        <taxon>Sphingomonadales</taxon>
        <taxon>Sphingomonadaceae</taxon>
        <taxon>Sphingomonas</taxon>
    </lineage>
</organism>
<name>A0ABT8YCQ6_9SPHN</name>
<evidence type="ECO:0008006" key="4">
    <source>
        <dbReference type="Google" id="ProtNLM"/>
    </source>
</evidence>
<sequence length="486" mass="52759">MTDMIEDPVLPAAFVPTPTREFNAASANRSAARQLIRPALKLVRSTDDKSAAGPAIPIPIPPLPIAFGSRALIYKQDPSVTEIGLRRVLLRGLFGIGPSNNRIHLAGVPPVAPNSMNDFVQAPDTAAFDAVHTFSIVHLALTMCQRAVGAVIKWQWNSGANTDPIKVFPHAGVTMNAFYSRNEKALKFFFFNKPGAPTPAPVIFTCRSLDIVAHECGHAVLDSLKPGWLSGTGNPQTGALHESFGDLVAIFLALSQLDQAEALIVQTKGNLHNKNFLSDLAEQFGLALGRDNGLRNADNDKKLSQVTSEVHDLSQVFTGGIYDILADIFLLERNLGVTGEDEALTLVKCAQYVFRLVLRAIHAAPATNATFANVVNQMLVIAAADGKPVGYRNAIRNQFTAREVVVSPTPLTQDVSDDDVFEAVDHPFLTVKENGLQDRSGCCGTMRLREHQFDERYLQEELDELQGGIGGEDDPHQQFDHAEAAE</sequence>
<proteinExistence type="predicted"/>
<dbReference type="RefSeq" id="WP_303545117.1">
    <property type="nucleotide sequence ID" value="NZ_JAUOTP010000009.1"/>
</dbReference>
<evidence type="ECO:0000256" key="1">
    <source>
        <dbReference type="SAM" id="MobiDB-lite"/>
    </source>
</evidence>
<feature type="compositionally biased region" description="Basic and acidic residues" evidence="1">
    <location>
        <begin position="473"/>
        <end position="486"/>
    </location>
</feature>
<dbReference type="Proteomes" id="UP001169764">
    <property type="component" value="Unassembled WGS sequence"/>
</dbReference>
<keyword evidence="3" id="KW-1185">Reference proteome</keyword>
<dbReference type="EMBL" id="JAUOTP010000009">
    <property type="protein sequence ID" value="MDO6416104.1"/>
    <property type="molecule type" value="Genomic_DNA"/>
</dbReference>
<protein>
    <recommendedName>
        <fullName evidence="4">Peptidase M4 domain-containing protein</fullName>
    </recommendedName>
</protein>
<evidence type="ECO:0000313" key="3">
    <source>
        <dbReference type="Proteomes" id="UP001169764"/>
    </source>
</evidence>
<evidence type="ECO:0000313" key="2">
    <source>
        <dbReference type="EMBL" id="MDO6416104.1"/>
    </source>
</evidence>
<dbReference type="SUPFAM" id="SSF55486">
    <property type="entry name" value="Metalloproteases ('zincins'), catalytic domain"/>
    <property type="match status" value="1"/>
</dbReference>
<feature type="region of interest" description="Disordered" evidence="1">
    <location>
        <begin position="466"/>
        <end position="486"/>
    </location>
</feature>
<gene>
    <name evidence="2" type="ORF">Q4F19_17090</name>
</gene>
<dbReference type="CDD" id="cd09598">
    <property type="entry name" value="M4_like"/>
    <property type="match status" value="1"/>
</dbReference>
<comment type="caution">
    <text evidence="2">The sequence shown here is derived from an EMBL/GenBank/DDBJ whole genome shotgun (WGS) entry which is preliminary data.</text>
</comment>